<dbReference type="GO" id="GO:0008270">
    <property type="term" value="F:zinc ion binding"/>
    <property type="evidence" value="ECO:0007669"/>
    <property type="project" value="UniProtKB-KW"/>
</dbReference>
<evidence type="ECO:0000256" key="4">
    <source>
        <dbReference type="ARBA" id="ARBA00022664"/>
    </source>
</evidence>
<dbReference type="InterPro" id="IPR038239">
    <property type="entry name" value="Clp1_N_sf"/>
</dbReference>
<comment type="caution">
    <text evidence="13">The sequence shown here is derived from an EMBL/GenBank/DDBJ whole genome shotgun (WGS) entry which is preliminary data.</text>
</comment>
<dbReference type="AlphaFoldDB" id="A0A7J6FMR8"/>
<dbReference type="GO" id="GO:0005681">
    <property type="term" value="C:spliceosomal complex"/>
    <property type="evidence" value="ECO:0007669"/>
    <property type="project" value="UniProtKB-KW"/>
</dbReference>
<dbReference type="Pfam" id="PF15803">
    <property type="entry name" value="zf-SCNM1"/>
    <property type="match status" value="1"/>
</dbReference>
<organism evidence="13 14">
    <name type="scientific">Cannabis sativa</name>
    <name type="common">Hemp</name>
    <name type="synonym">Marijuana</name>
    <dbReference type="NCBI Taxonomy" id="3483"/>
    <lineage>
        <taxon>Eukaryota</taxon>
        <taxon>Viridiplantae</taxon>
        <taxon>Streptophyta</taxon>
        <taxon>Embryophyta</taxon>
        <taxon>Tracheophyta</taxon>
        <taxon>Spermatophyta</taxon>
        <taxon>Magnoliopsida</taxon>
        <taxon>eudicotyledons</taxon>
        <taxon>Gunneridae</taxon>
        <taxon>Pentapetalae</taxon>
        <taxon>rosids</taxon>
        <taxon>fabids</taxon>
        <taxon>Rosales</taxon>
        <taxon>Cannabaceae</taxon>
        <taxon>Cannabis</taxon>
    </lineage>
</organism>
<evidence type="ECO:0000256" key="9">
    <source>
        <dbReference type="ARBA" id="ARBA00023187"/>
    </source>
</evidence>
<evidence type="ECO:0000256" key="1">
    <source>
        <dbReference type="ARBA" id="ARBA00004324"/>
    </source>
</evidence>
<gene>
    <name evidence="13" type="ORF">G4B88_001506</name>
</gene>
<protein>
    <recommendedName>
        <fullName evidence="3">Sodium channel modifier 1</fullName>
    </recommendedName>
</protein>
<proteinExistence type="predicted"/>
<keyword evidence="10" id="KW-0539">Nucleus</keyword>
<keyword evidence="7" id="KW-0863">Zinc-finger</keyword>
<keyword evidence="4" id="KW-0507">mRNA processing</keyword>
<evidence type="ECO:0000256" key="3">
    <source>
        <dbReference type="ARBA" id="ARBA00020620"/>
    </source>
</evidence>
<dbReference type="GO" id="GO:0008380">
    <property type="term" value="P:RNA splicing"/>
    <property type="evidence" value="ECO:0007669"/>
    <property type="project" value="UniProtKB-KW"/>
</dbReference>
<evidence type="ECO:0000256" key="7">
    <source>
        <dbReference type="ARBA" id="ARBA00022771"/>
    </source>
</evidence>
<evidence type="ECO:0000256" key="2">
    <source>
        <dbReference type="ARBA" id="ARBA00004642"/>
    </source>
</evidence>
<dbReference type="InterPro" id="IPR031622">
    <property type="entry name" value="Znf-SCNM1"/>
</dbReference>
<keyword evidence="5" id="KW-0479">Metal-binding</keyword>
<accession>A0A7J6FMR8</accession>
<name>A0A7J6FMR8_CANSA</name>
<comment type="subcellular location">
    <subcellularLocation>
        <location evidence="1">Nucleus speckle</location>
    </subcellularLocation>
    <subcellularLocation>
        <location evidence="2">Nucleus</location>
        <location evidence="2">Nucleoplasm</location>
    </subcellularLocation>
</comment>
<keyword evidence="14" id="KW-1185">Reference proteome</keyword>
<evidence type="ECO:0000313" key="14">
    <source>
        <dbReference type="Proteomes" id="UP000583929"/>
    </source>
</evidence>
<reference evidence="13 14" key="1">
    <citation type="journal article" date="2020" name="bioRxiv">
        <title>Sequence and annotation of 42 cannabis genomes reveals extensive copy number variation in cannabinoid synthesis and pathogen resistance genes.</title>
        <authorList>
            <person name="Mckernan K.J."/>
            <person name="Helbert Y."/>
            <person name="Kane L.T."/>
            <person name="Ebling H."/>
            <person name="Zhang L."/>
            <person name="Liu B."/>
            <person name="Eaton Z."/>
            <person name="Mclaughlin S."/>
            <person name="Kingan S."/>
            <person name="Baybayan P."/>
            <person name="Concepcion G."/>
            <person name="Jordan M."/>
            <person name="Riva A."/>
            <person name="Barbazuk W."/>
            <person name="Harkins T."/>
        </authorList>
    </citation>
    <scope>NUCLEOTIDE SEQUENCE [LARGE SCALE GENOMIC DNA]</scope>
    <source>
        <strain evidence="14">cv. Jamaican Lion 4</strain>
        <tissue evidence="13">Leaf</tissue>
    </source>
</reference>
<dbReference type="GO" id="GO:0016607">
    <property type="term" value="C:nuclear speck"/>
    <property type="evidence" value="ECO:0007669"/>
    <property type="project" value="UniProtKB-SubCell"/>
</dbReference>
<keyword evidence="6" id="KW-0747">Spliceosome</keyword>
<evidence type="ECO:0000256" key="5">
    <source>
        <dbReference type="ARBA" id="ARBA00022723"/>
    </source>
</evidence>
<evidence type="ECO:0000256" key="6">
    <source>
        <dbReference type="ARBA" id="ARBA00022728"/>
    </source>
</evidence>
<feature type="domain" description="Sodium channel modifier 1 acidic C-terminal" evidence="12">
    <location>
        <begin position="207"/>
        <end position="245"/>
    </location>
</feature>
<dbReference type="PANTHER" id="PTHR32297">
    <property type="entry name" value="SODIUM CHANNEL MODIFIER 1"/>
    <property type="match status" value="1"/>
</dbReference>
<evidence type="ECO:0000259" key="12">
    <source>
        <dbReference type="Pfam" id="PF15805"/>
    </source>
</evidence>
<evidence type="ECO:0000256" key="10">
    <source>
        <dbReference type="ARBA" id="ARBA00023242"/>
    </source>
</evidence>
<sequence>MSVFGGDSWGREAQYRKRRVEHLLVDSPEGSSFKKLSNGKFACLICPHSPVLDSPLMFPTHCKGSKHQAAESRLKEREVATTNNVTKKMRIDLEEYPSRAPACFRGIYNHKFKMASGTLLSEPGAVRGFAAPERLGGEIYTQANSVTESKSINQSHHDTKFDGSGSVSQAIVETTSNSHLDSGVSSFPNADVTCLEVVEQWCLDYRERKEKELKFAAAGWKRDGHGKWYKDENAEFDSDEEDPNSGNPSLAHPLRRPVLLPALLLLASSSASTVRQVKLDRESELRIEVGYDSSLTLRLLNGTAEIWLTFPPKLKRHGMEPRDLGEASMRHLVLVEISNRLRWDARPLVRRLSRREETEDVILASLWFASCREEHEIYSYSQKGERM</sequence>
<dbReference type="InterPro" id="IPR031625">
    <property type="entry name" value="SCNM1_acidic"/>
</dbReference>
<keyword evidence="8" id="KW-0862">Zinc</keyword>
<evidence type="ECO:0000256" key="8">
    <source>
        <dbReference type="ARBA" id="ARBA00022833"/>
    </source>
</evidence>
<evidence type="ECO:0000313" key="13">
    <source>
        <dbReference type="EMBL" id="KAF4372006.1"/>
    </source>
</evidence>
<dbReference type="InterPro" id="IPR033570">
    <property type="entry name" value="SCNM1"/>
</dbReference>
<dbReference type="PANTHER" id="PTHR32297:SF1">
    <property type="entry name" value="SODIUM CHANNEL MODIFIER 1"/>
    <property type="match status" value="1"/>
</dbReference>
<dbReference type="Gene3D" id="2.60.120.1030">
    <property type="entry name" value="Clp1, DNA binding domain"/>
    <property type="match status" value="1"/>
</dbReference>
<evidence type="ECO:0000259" key="11">
    <source>
        <dbReference type="Pfam" id="PF15803"/>
    </source>
</evidence>
<dbReference type="Proteomes" id="UP000583929">
    <property type="component" value="Unassembled WGS sequence"/>
</dbReference>
<dbReference type="Pfam" id="PF15805">
    <property type="entry name" value="SCNM1_acidic"/>
    <property type="match status" value="1"/>
</dbReference>
<dbReference type="EMBL" id="JAATIQ010000191">
    <property type="protein sequence ID" value="KAF4372006.1"/>
    <property type="molecule type" value="Genomic_DNA"/>
</dbReference>
<dbReference type="GO" id="GO:0006397">
    <property type="term" value="P:mRNA processing"/>
    <property type="evidence" value="ECO:0007669"/>
    <property type="project" value="UniProtKB-KW"/>
</dbReference>
<keyword evidence="9" id="KW-0508">mRNA splicing</keyword>
<feature type="domain" description="Sodium channel modifier 1 zinc-finger" evidence="11">
    <location>
        <begin position="43"/>
        <end position="68"/>
    </location>
</feature>